<evidence type="ECO:0000313" key="2">
    <source>
        <dbReference type="EMBL" id="KAK3601755.1"/>
    </source>
</evidence>
<name>A0AAE0W675_9BIVA</name>
<dbReference type="AlphaFoldDB" id="A0AAE0W675"/>
<dbReference type="Proteomes" id="UP001195483">
    <property type="component" value="Unassembled WGS sequence"/>
</dbReference>
<feature type="region of interest" description="Disordered" evidence="1">
    <location>
        <begin position="40"/>
        <end position="95"/>
    </location>
</feature>
<reference evidence="2" key="1">
    <citation type="journal article" date="2021" name="Genome Biol. Evol.">
        <title>A High-Quality Reference Genome for a Parasitic Bivalve with Doubly Uniparental Inheritance (Bivalvia: Unionida).</title>
        <authorList>
            <person name="Smith C.H."/>
        </authorList>
    </citation>
    <scope>NUCLEOTIDE SEQUENCE</scope>
    <source>
        <strain evidence="2">CHS0354</strain>
    </source>
</reference>
<reference evidence="2" key="3">
    <citation type="submission" date="2023-05" db="EMBL/GenBank/DDBJ databases">
        <authorList>
            <person name="Smith C.H."/>
        </authorList>
    </citation>
    <scope>NUCLEOTIDE SEQUENCE</scope>
    <source>
        <strain evidence="2">CHS0354</strain>
        <tissue evidence="2">Mantle</tissue>
    </source>
</reference>
<organism evidence="2 3">
    <name type="scientific">Potamilus streckersoni</name>
    <dbReference type="NCBI Taxonomy" id="2493646"/>
    <lineage>
        <taxon>Eukaryota</taxon>
        <taxon>Metazoa</taxon>
        <taxon>Spiralia</taxon>
        <taxon>Lophotrochozoa</taxon>
        <taxon>Mollusca</taxon>
        <taxon>Bivalvia</taxon>
        <taxon>Autobranchia</taxon>
        <taxon>Heteroconchia</taxon>
        <taxon>Palaeoheterodonta</taxon>
        <taxon>Unionida</taxon>
        <taxon>Unionoidea</taxon>
        <taxon>Unionidae</taxon>
        <taxon>Ambleminae</taxon>
        <taxon>Lampsilini</taxon>
        <taxon>Potamilus</taxon>
    </lineage>
</organism>
<evidence type="ECO:0000256" key="1">
    <source>
        <dbReference type="SAM" id="MobiDB-lite"/>
    </source>
</evidence>
<comment type="caution">
    <text evidence="2">The sequence shown here is derived from an EMBL/GenBank/DDBJ whole genome shotgun (WGS) entry which is preliminary data.</text>
</comment>
<gene>
    <name evidence="2" type="ORF">CHS0354_016119</name>
</gene>
<evidence type="ECO:0000313" key="3">
    <source>
        <dbReference type="Proteomes" id="UP001195483"/>
    </source>
</evidence>
<keyword evidence="3" id="KW-1185">Reference proteome</keyword>
<sequence length="95" mass="10828">MDYGVFAMDHGLPRYRSFPFLRKMGWLLSFLSKEIPQSIKDCPAAPTDRDETQGTSQSLLEPATLLAQFPTPTPQNYPILEENAQREPHSNLIHQ</sequence>
<accession>A0AAE0W675</accession>
<reference evidence="2" key="2">
    <citation type="journal article" date="2021" name="Genome Biol. Evol.">
        <title>Developing a high-quality reference genome for a parasitic bivalve with doubly uniparental inheritance (Bivalvia: Unionida).</title>
        <authorList>
            <person name="Smith C.H."/>
        </authorList>
    </citation>
    <scope>NUCLEOTIDE SEQUENCE</scope>
    <source>
        <strain evidence="2">CHS0354</strain>
        <tissue evidence="2">Mantle</tissue>
    </source>
</reference>
<protein>
    <submittedName>
        <fullName evidence="2">Uncharacterized protein</fullName>
    </submittedName>
</protein>
<proteinExistence type="predicted"/>
<dbReference type="EMBL" id="JAEAOA010001004">
    <property type="protein sequence ID" value="KAK3601755.1"/>
    <property type="molecule type" value="Genomic_DNA"/>
</dbReference>